<evidence type="ECO:0000313" key="3">
    <source>
        <dbReference type="Proteomes" id="UP000589738"/>
    </source>
</evidence>
<evidence type="ECO:0000256" key="1">
    <source>
        <dbReference type="SAM" id="SignalP"/>
    </source>
</evidence>
<dbReference type="RefSeq" id="WP_184159343.1">
    <property type="nucleotide sequence ID" value="NZ_JACHLC010000001.1"/>
</dbReference>
<dbReference type="InterPro" id="IPR021417">
    <property type="entry name" value="DUF3060"/>
</dbReference>
<protein>
    <recommendedName>
        <fullName evidence="4">DUF3060 domain-containing protein</fullName>
    </recommendedName>
</protein>
<name>A0A841NFW0_9FLAO</name>
<keyword evidence="1" id="KW-0732">Signal</keyword>
<dbReference type="Proteomes" id="UP000589738">
    <property type="component" value="Unassembled WGS sequence"/>
</dbReference>
<feature type="chain" id="PRO_5032962368" description="DUF3060 domain-containing protein" evidence="1">
    <location>
        <begin position="20"/>
        <end position="127"/>
    </location>
</feature>
<gene>
    <name evidence="2" type="ORF">HNP36_001242</name>
</gene>
<evidence type="ECO:0000313" key="2">
    <source>
        <dbReference type="EMBL" id="MBB6370189.1"/>
    </source>
</evidence>
<proteinExistence type="predicted"/>
<feature type="signal peptide" evidence="1">
    <location>
        <begin position="1"/>
        <end position="19"/>
    </location>
</feature>
<sequence>MKKTLILSILFAGINLAYAQKTTKVNSQYGTSTQKDKHLEIDGIGHNNSYTLNGGNAEISGGSNVITINGYVDKLEVSGTDNTVYIDKVTRVIVEGGNNKVFYKTSPTKAGKPNVSMTGVGNSVKKK</sequence>
<dbReference type="AlphaFoldDB" id="A0A841NFW0"/>
<keyword evidence="3" id="KW-1185">Reference proteome</keyword>
<reference evidence="2 3" key="1">
    <citation type="submission" date="2020-08" db="EMBL/GenBank/DDBJ databases">
        <title>Functional genomics of gut bacteria from endangered species of beetles.</title>
        <authorList>
            <person name="Carlos-Shanley C."/>
        </authorList>
    </citation>
    <scope>NUCLEOTIDE SEQUENCE [LARGE SCALE GENOMIC DNA]</scope>
    <source>
        <strain evidence="2 3">S00136</strain>
    </source>
</reference>
<dbReference type="Pfam" id="PF11259">
    <property type="entry name" value="DUF3060"/>
    <property type="match status" value="1"/>
</dbReference>
<comment type="caution">
    <text evidence="2">The sequence shown here is derived from an EMBL/GenBank/DDBJ whole genome shotgun (WGS) entry which is preliminary data.</text>
</comment>
<organism evidence="2 3">
    <name type="scientific">Chryseobacterium shigense</name>
    <dbReference type="NCBI Taxonomy" id="297244"/>
    <lineage>
        <taxon>Bacteria</taxon>
        <taxon>Pseudomonadati</taxon>
        <taxon>Bacteroidota</taxon>
        <taxon>Flavobacteriia</taxon>
        <taxon>Flavobacteriales</taxon>
        <taxon>Weeksellaceae</taxon>
        <taxon>Chryseobacterium group</taxon>
        <taxon>Chryseobacterium</taxon>
    </lineage>
</organism>
<accession>A0A841NFW0</accession>
<evidence type="ECO:0008006" key="4">
    <source>
        <dbReference type="Google" id="ProtNLM"/>
    </source>
</evidence>
<dbReference type="EMBL" id="JACHLC010000001">
    <property type="protein sequence ID" value="MBB6370189.1"/>
    <property type="molecule type" value="Genomic_DNA"/>
</dbReference>